<feature type="coiled-coil region" evidence="1">
    <location>
        <begin position="254"/>
        <end position="390"/>
    </location>
</feature>
<dbReference type="Pfam" id="PF18960">
    <property type="entry name" value="DUF5702"/>
    <property type="match status" value="1"/>
</dbReference>
<feature type="transmembrane region" description="Helical" evidence="2">
    <location>
        <begin position="12"/>
        <end position="29"/>
    </location>
</feature>
<reference evidence="3 4" key="1">
    <citation type="submission" date="2019-10" db="EMBL/GenBank/DDBJ databases">
        <title>Alkaliphilus serpentinus sp. nov. and Alkaliphilus pronyensis sp. nov., two novel anaerobic alkaliphilic species isolated from the serpentinized-hosted hydrothermal field of the Prony Bay (New Caledonia).</title>
        <authorList>
            <person name="Postec A."/>
        </authorList>
    </citation>
    <scope>NUCLEOTIDE SEQUENCE [LARGE SCALE GENOMIC DNA]</scope>
    <source>
        <strain evidence="3 4">LacT</strain>
    </source>
</reference>
<keyword evidence="1" id="KW-0175">Coiled coil</keyword>
<dbReference type="RefSeq" id="WP_151864618.1">
    <property type="nucleotide sequence ID" value="NZ_WBZB01000006.1"/>
</dbReference>
<accession>A0A833HR14</accession>
<organism evidence="3 4">
    <name type="scientific">Alkaliphilus serpentinus</name>
    <dbReference type="NCBI Taxonomy" id="1482731"/>
    <lineage>
        <taxon>Bacteria</taxon>
        <taxon>Bacillati</taxon>
        <taxon>Bacillota</taxon>
        <taxon>Clostridia</taxon>
        <taxon>Peptostreptococcales</taxon>
        <taxon>Natronincolaceae</taxon>
        <taxon>Alkaliphilus</taxon>
    </lineage>
</organism>
<proteinExistence type="predicted"/>
<protein>
    <submittedName>
        <fullName evidence="3">Uncharacterized protein</fullName>
    </submittedName>
</protein>
<evidence type="ECO:0000313" key="3">
    <source>
        <dbReference type="EMBL" id="KAB3532805.1"/>
    </source>
</evidence>
<keyword evidence="2" id="KW-1133">Transmembrane helix</keyword>
<name>A0A833HR14_9FIRM</name>
<comment type="caution">
    <text evidence="3">The sequence shown here is derived from an EMBL/GenBank/DDBJ whole genome shotgun (WGS) entry which is preliminary data.</text>
</comment>
<keyword evidence="4" id="KW-1185">Reference proteome</keyword>
<dbReference type="EMBL" id="WBZB01000006">
    <property type="protein sequence ID" value="KAB3532805.1"/>
    <property type="molecule type" value="Genomic_DNA"/>
</dbReference>
<keyword evidence="2" id="KW-0812">Transmembrane</keyword>
<dbReference type="InterPro" id="IPR043756">
    <property type="entry name" value="DUF5702"/>
</dbReference>
<evidence type="ECO:0000313" key="4">
    <source>
        <dbReference type="Proteomes" id="UP000465601"/>
    </source>
</evidence>
<dbReference type="OrthoDB" id="5135382at2"/>
<evidence type="ECO:0000256" key="1">
    <source>
        <dbReference type="SAM" id="Coils"/>
    </source>
</evidence>
<keyword evidence="2" id="KW-0472">Membrane</keyword>
<dbReference type="Proteomes" id="UP000465601">
    <property type="component" value="Unassembled WGS sequence"/>
</dbReference>
<dbReference type="AlphaFoldDB" id="A0A833HR14"/>
<gene>
    <name evidence="3" type="ORF">F8153_01690</name>
</gene>
<sequence>MYKRGQRGAISVYLSIVFIALIILTGVIVDGARIRVAEAHLNQAATSVALSILSEYEGDLKDYYGIFAVNLSELEDLDESLMYYFNNSLNPSWNLFGNSPSDSRYLDFFDYQIDFLEVNYVSSNTLLNTDLMTYQILDYMKYRAPVQMGEEFLSKLDLITKVGNTSELLKSKIKVEEKLSEVSDLQLLLHLEINGPYDETGKSLDINGMEVQEIIRSVHKDENYPILLKDYYIKNFNQDPRLGDNAFYDYFNTIKELENNLTREKEKEEKLDKLLKDINKEIERRQKQELDGGNSDEEEDSSLRALEDQYQNLQDELENIRARIIENKETIQQQYDEIFLTLNQYIEVCKKSKVTADKLLVKLENVKESNEELLGKVQNATDVIEDIKSKVKEEGKSYQKLYSQDNDGKDRISHIKSKLDEKVRILGDFKSLIEIIQPSNIFSMSISELSFINYYDLTSSITSTMRNYESYKINYAIQFELAENLDEYKSYDNRKEVSKKIKIQEDEEVMDILLSDGGAIALDLPSKSQELDSDKLGTPDFTSKATRTEFLMEALDFMTELPKRMSLQAMDNIYINEYALGTFNNAVRHSSNNKKTDPLLRPEVFSKYHRDSYFSYEVEYLLQGRDSQNTNLSLTKGEILLYRFGLNLLHLYANSDKLATASAVATAVAGWWTFGAGMPIAKTLILCGWAMAESILDLEDLMKGERVPFFKMKNEWKLDLRNAIDNAVREGVKRTTDYAIDGVHGLIDQTHDYVDDKIDGWIDDAVTLAVHEATELDEKIEKKLNNDIQKAIYQKVGELLSNEADKSFEKIHSIRQQVKEELSHQIEGFKAHLKEEMEALASEGTEAIQNKVDEIFKENNIVSDKGGSDYKLSILSFSYHDYLRLFLLFRGNEKKVKRIQDLIQVNMNTNLKELYSVIELKTEASIKYLFLTRPFMAKSLDFNENRHKLKPVVIYKGY</sequence>
<evidence type="ECO:0000256" key="2">
    <source>
        <dbReference type="SAM" id="Phobius"/>
    </source>
</evidence>